<dbReference type="SUPFAM" id="SSF51690">
    <property type="entry name" value="Nicotinate/Quinolinate PRTase C-terminal domain-like"/>
    <property type="match status" value="1"/>
</dbReference>
<feature type="domain" description="Quinolinate phosphoribosyl transferase N-terminal" evidence="11">
    <location>
        <begin position="15"/>
        <end position="103"/>
    </location>
</feature>
<reference evidence="13" key="1">
    <citation type="journal article" date="2019" name="Int. J. Syst. Evol. Microbiol.">
        <title>The Global Catalogue of Microorganisms (GCM) 10K type strain sequencing project: providing services to taxonomists for standard genome sequencing and annotation.</title>
        <authorList>
            <consortium name="The Broad Institute Genomics Platform"/>
            <consortium name="The Broad Institute Genome Sequencing Center for Infectious Disease"/>
            <person name="Wu L."/>
            <person name="Ma J."/>
        </authorList>
    </citation>
    <scope>NUCLEOTIDE SEQUENCE [LARGE SCALE GENOMIC DNA]</scope>
    <source>
        <strain evidence="13">CGMCC 1.10992</strain>
    </source>
</reference>
<proteinExistence type="inferred from homology"/>
<dbReference type="EC" id="2.4.2.19" evidence="4"/>
<dbReference type="Gene3D" id="3.90.1170.20">
    <property type="entry name" value="Quinolinate phosphoribosyl transferase, N-terminal domain"/>
    <property type="match status" value="1"/>
</dbReference>
<comment type="caution">
    <text evidence="12">The sequence shown here is derived from an EMBL/GenBank/DDBJ whole genome shotgun (WGS) entry which is preliminary data.</text>
</comment>
<keyword evidence="13" id="KW-1185">Reference proteome</keyword>
<dbReference type="SUPFAM" id="SSF54675">
    <property type="entry name" value="Nicotinate/Quinolinate PRTase N-terminal domain-like"/>
    <property type="match status" value="1"/>
</dbReference>
<dbReference type="PANTHER" id="PTHR32179:SF3">
    <property type="entry name" value="NICOTINATE-NUCLEOTIDE PYROPHOSPHORYLASE [CARBOXYLATING]"/>
    <property type="match status" value="1"/>
</dbReference>
<dbReference type="Pfam" id="PF01729">
    <property type="entry name" value="QRPTase_C"/>
    <property type="match status" value="1"/>
</dbReference>
<dbReference type="CDD" id="cd01572">
    <property type="entry name" value="QPRTase"/>
    <property type="match status" value="1"/>
</dbReference>
<keyword evidence="6 9" id="KW-0328">Glycosyltransferase</keyword>
<dbReference type="GO" id="GO:0004514">
    <property type="term" value="F:nicotinate-nucleotide diphosphorylase (carboxylating) activity"/>
    <property type="evidence" value="ECO:0007669"/>
    <property type="project" value="UniProtKB-EC"/>
</dbReference>
<dbReference type="InterPro" id="IPR036068">
    <property type="entry name" value="Nicotinate_pribotase-like_C"/>
</dbReference>
<dbReference type="NCBIfam" id="TIGR00078">
    <property type="entry name" value="nadC"/>
    <property type="match status" value="1"/>
</dbReference>
<dbReference type="InterPro" id="IPR004393">
    <property type="entry name" value="NadC"/>
</dbReference>
<dbReference type="RefSeq" id="WP_345339663.1">
    <property type="nucleotide sequence ID" value="NZ_BAABLI010000010.1"/>
</dbReference>
<organism evidence="12 13">
    <name type="scientific">Corallincola platygyrae</name>
    <dbReference type="NCBI Taxonomy" id="1193278"/>
    <lineage>
        <taxon>Bacteria</taxon>
        <taxon>Pseudomonadati</taxon>
        <taxon>Pseudomonadota</taxon>
        <taxon>Gammaproteobacteria</taxon>
        <taxon>Alteromonadales</taxon>
        <taxon>Psychromonadaceae</taxon>
        <taxon>Corallincola</taxon>
    </lineage>
</organism>
<evidence type="ECO:0000256" key="3">
    <source>
        <dbReference type="ARBA" id="ARBA00009400"/>
    </source>
</evidence>
<dbReference type="Pfam" id="PF02749">
    <property type="entry name" value="QRPTase_N"/>
    <property type="match status" value="1"/>
</dbReference>
<evidence type="ECO:0000259" key="11">
    <source>
        <dbReference type="Pfam" id="PF02749"/>
    </source>
</evidence>
<evidence type="ECO:0000256" key="7">
    <source>
        <dbReference type="ARBA" id="ARBA00022679"/>
    </source>
</evidence>
<evidence type="ECO:0000256" key="1">
    <source>
        <dbReference type="ARBA" id="ARBA00003237"/>
    </source>
</evidence>
<evidence type="ECO:0000256" key="8">
    <source>
        <dbReference type="ARBA" id="ARBA00033102"/>
    </source>
</evidence>
<gene>
    <name evidence="12" type="primary">nadC</name>
    <name evidence="12" type="ORF">ACFSJ3_13845</name>
</gene>
<evidence type="ECO:0000256" key="2">
    <source>
        <dbReference type="ARBA" id="ARBA00004893"/>
    </source>
</evidence>
<evidence type="ECO:0000259" key="10">
    <source>
        <dbReference type="Pfam" id="PF01729"/>
    </source>
</evidence>
<sequence>MALHSDSESFSAADDITAQLIPESQISEAYVITREAAVFCGQPYVEEVFRQLTQDRDDKVAIEWLVKDGDKVKPGQTLFRLKGNARILLTGERPALNFVQMLSGTSTAVNQYIEKLDGYTHTLALLDTRKTIPGLRSAQKYAIHCGGGDNHRAGLHDAYLIKENHINACGSIGNAISQARALNPGKPVEVEVETMEELAQAVLAGTDLIMLDNFDLEGMKQAVAFTDKRCLLEASGNVNLNTVRSIAETGVDRISVGAITKHVRAIDLSMRFV</sequence>
<evidence type="ECO:0000313" key="12">
    <source>
        <dbReference type="EMBL" id="MFD2097074.1"/>
    </source>
</evidence>
<dbReference type="PANTHER" id="PTHR32179">
    <property type="entry name" value="NICOTINATE-NUCLEOTIDE PYROPHOSPHORYLASE [CARBOXYLATING]"/>
    <property type="match status" value="1"/>
</dbReference>
<evidence type="ECO:0000256" key="9">
    <source>
        <dbReference type="PIRNR" id="PIRNR006250"/>
    </source>
</evidence>
<evidence type="ECO:0000256" key="4">
    <source>
        <dbReference type="ARBA" id="ARBA00011944"/>
    </source>
</evidence>
<evidence type="ECO:0000256" key="6">
    <source>
        <dbReference type="ARBA" id="ARBA00022676"/>
    </source>
</evidence>
<dbReference type="PIRSF" id="PIRSF006250">
    <property type="entry name" value="NadC_ModD"/>
    <property type="match status" value="1"/>
</dbReference>
<dbReference type="InterPro" id="IPR002638">
    <property type="entry name" value="Quinolinate_PRibosylTrfase_C"/>
</dbReference>
<feature type="domain" description="Quinolinate phosphoribosyl transferase C-terminal" evidence="10">
    <location>
        <begin position="107"/>
        <end position="271"/>
    </location>
</feature>
<name>A0ABW4XPI9_9GAMM</name>
<dbReference type="EMBL" id="JBHUHT010000015">
    <property type="protein sequence ID" value="MFD2097074.1"/>
    <property type="molecule type" value="Genomic_DNA"/>
</dbReference>
<dbReference type="InterPro" id="IPR027277">
    <property type="entry name" value="NadC/ModD"/>
</dbReference>
<dbReference type="InterPro" id="IPR013785">
    <property type="entry name" value="Aldolase_TIM"/>
</dbReference>
<comment type="similarity">
    <text evidence="3 9">Belongs to the NadC/ModD family.</text>
</comment>
<dbReference type="InterPro" id="IPR037128">
    <property type="entry name" value="Quinolinate_PRibosylTase_N_sf"/>
</dbReference>
<keyword evidence="7 9" id="KW-0808">Transferase</keyword>
<accession>A0ABW4XPI9</accession>
<dbReference type="Proteomes" id="UP001597380">
    <property type="component" value="Unassembled WGS sequence"/>
</dbReference>
<protein>
    <recommendedName>
        <fullName evidence="4">nicotinate-nucleotide diphosphorylase (carboxylating)</fullName>
        <ecNumber evidence="4">2.4.2.19</ecNumber>
    </recommendedName>
    <alternativeName>
        <fullName evidence="8">Quinolinate phosphoribosyltransferase [decarboxylating]</fullName>
    </alternativeName>
</protein>
<dbReference type="Gene3D" id="3.20.20.70">
    <property type="entry name" value="Aldolase class I"/>
    <property type="match status" value="1"/>
</dbReference>
<evidence type="ECO:0000313" key="13">
    <source>
        <dbReference type="Proteomes" id="UP001597380"/>
    </source>
</evidence>
<keyword evidence="5" id="KW-0662">Pyridine nucleotide biosynthesis</keyword>
<comment type="function">
    <text evidence="1">Involved in the catabolism of quinolinic acid (QA).</text>
</comment>
<evidence type="ECO:0000256" key="5">
    <source>
        <dbReference type="ARBA" id="ARBA00022642"/>
    </source>
</evidence>
<dbReference type="InterPro" id="IPR022412">
    <property type="entry name" value="Quinolinate_PRibosylTrfase_N"/>
</dbReference>
<comment type="pathway">
    <text evidence="2">Cofactor biosynthesis; NAD(+) biosynthesis; nicotinate D-ribonucleotide from quinolinate: step 1/1.</text>
</comment>